<dbReference type="Pfam" id="PF00069">
    <property type="entry name" value="Pkinase"/>
    <property type="match status" value="1"/>
</dbReference>
<keyword evidence="10 17" id="KW-0067">ATP-binding</keyword>
<dbReference type="GO" id="GO:0006284">
    <property type="term" value="P:base-excision repair"/>
    <property type="evidence" value="ECO:0007669"/>
    <property type="project" value="InterPro"/>
</dbReference>
<evidence type="ECO:0000256" key="17">
    <source>
        <dbReference type="PROSITE-ProRule" id="PRU10141"/>
    </source>
</evidence>
<name>A0A1V9Y745_9STRA</name>
<dbReference type="InterPro" id="IPR012904">
    <property type="entry name" value="OGG_N"/>
</dbReference>
<keyword evidence="5" id="KW-0808">Transferase</keyword>
<dbReference type="Gene3D" id="1.10.340.30">
    <property type="entry name" value="Hypothetical protein, domain 2"/>
    <property type="match status" value="1"/>
</dbReference>
<evidence type="ECO:0000256" key="4">
    <source>
        <dbReference type="ARBA" id="ARBA00022527"/>
    </source>
</evidence>
<dbReference type="PROSITE" id="PS50011">
    <property type="entry name" value="PROTEIN_KINASE_DOM"/>
    <property type="match status" value="1"/>
</dbReference>
<evidence type="ECO:0000256" key="11">
    <source>
        <dbReference type="ARBA" id="ARBA00023204"/>
    </source>
</evidence>
<sequence length="659" mass="74867">MWRRLCPRSELTCRVTLECGQVFSWRQIQEEWVGVVDRCVVALRECEDIEFMCLNEPKDKDKISLLLESYFRTNEKLTSLYASWMEPEDKFSPAFRSLPGLRLIRQDPLECLFSFICSSNNNISRVTQMLENLRSNYGDFLMEHQGIRYHAFPTLDQLLKIKEADLRTLGFGYRAQYIVKSAKILHELGGSTYLGDLRENPDAEQVQSALTQFSGVGRKVADCIALFSMEKLQAIPVDTHVWQIAIRDFKMKPHKSLTPAVYAQVGKLYQDRFTPYAGWAHSILFAAELNAFRSESKRKSSTKQSSNGKKKTKRQDKTMEHPQPPSASSPSIVAPPVVLTERRSFSSMYSMGRALGEGNFSVVKQCTHKATGKTYAVKCIKKTALKKKDLDNIHREMDILRKLDHPNIVKLVDVFDNEGDMCYLVMELVTGGELFDRIIAKEHYTEAEAKGVVRTVANVLVYCHTQGIAHRDLKPENLLYATPNEDAEIKIADFGFAIIAEDGVVMQTMCGTPGYFAPEVIARRPYEQKCDIWSLGVIMYILLCGFPPFYDDNQIAEMEKIRNAEYDFPSPYFDEISPSAKDLISKMLLVNPEARLSAAEVLAHPWLSDVGQPLPQLRFVGTNLHDQREKSRAKFKRSVNVIMAINKTGRLASSKSQKS</sequence>
<dbReference type="GO" id="GO:0008534">
    <property type="term" value="F:oxidized purine nucleobase lesion DNA N-glycosylase activity"/>
    <property type="evidence" value="ECO:0007669"/>
    <property type="project" value="InterPro"/>
</dbReference>
<keyword evidence="9" id="KW-0378">Hydrolase</keyword>
<dbReference type="InterPro" id="IPR008271">
    <property type="entry name" value="Ser/Thr_kinase_AS"/>
</dbReference>
<dbReference type="AlphaFoldDB" id="A0A1V9Y745"/>
<dbReference type="FunFam" id="3.30.200.20:FF:000003">
    <property type="entry name" value="Non-specific serine/threonine protein kinase"/>
    <property type="match status" value="1"/>
</dbReference>
<dbReference type="Gene3D" id="3.30.310.40">
    <property type="match status" value="1"/>
</dbReference>
<keyword evidence="11" id="KW-0234">DNA repair</keyword>
<evidence type="ECO:0000256" key="8">
    <source>
        <dbReference type="ARBA" id="ARBA00022777"/>
    </source>
</evidence>
<dbReference type="Gene3D" id="1.10.1670.10">
    <property type="entry name" value="Helix-hairpin-Helix base-excision DNA repair enzymes (C-terminal)"/>
    <property type="match status" value="1"/>
</dbReference>
<dbReference type="EMBL" id="JNBS01004966">
    <property type="protein sequence ID" value="OQR81526.1"/>
    <property type="molecule type" value="Genomic_DNA"/>
</dbReference>
<dbReference type="InterPro" id="IPR000719">
    <property type="entry name" value="Prot_kinase_dom"/>
</dbReference>
<accession>A0A1V9Y745</accession>
<dbReference type="GO" id="GO:0006289">
    <property type="term" value="P:nucleotide-excision repair"/>
    <property type="evidence" value="ECO:0007669"/>
    <property type="project" value="InterPro"/>
</dbReference>
<dbReference type="PROSITE" id="PS00107">
    <property type="entry name" value="PROTEIN_KINASE_ATP"/>
    <property type="match status" value="1"/>
</dbReference>
<reference evidence="20 21" key="1">
    <citation type="journal article" date="2014" name="Genome Biol. Evol.">
        <title>The secreted proteins of Achlya hypogyna and Thraustotheca clavata identify the ancestral oomycete secretome and reveal gene acquisitions by horizontal gene transfer.</title>
        <authorList>
            <person name="Misner I."/>
            <person name="Blouin N."/>
            <person name="Leonard G."/>
            <person name="Richards T.A."/>
            <person name="Lane C.E."/>
        </authorList>
    </citation>
    <scope>NUCLEOTIDE SEQUENCE [LARGE SCALE GENOMIC DNA]</scope>
    <source>
        <strain evidence="20 21">ATCC 34112</strain>
    </source>
</reference>
<evidence type="ECO:0000256" key="2">
    <source>
        <dbReference type="ARBA" id="ARBA00010679"/>
    </source>
</evidence>
<dbReference type="SUPFAM" id="SSF48150">
    <property type="entry name" value="DNA-glycosylase"/>
    <property type="match status" value="1"/>
</dbReference>
<dbReference type="GO" id="GO:0004674">
    <property type="term" value="F:protein serine/threonine kinase activity"/>
    <property type="evidence" value="ECO:0007669"/>
    <property type="project" value="UniProtKB-KW"/>
</dbReference>
<proteinExistence type="inferred from homology"/>
<comment type="similarity">
    <text evidence="2">Belongs to the type-1 OGG1 family.</text>
</comment>
<dbReference type="FunFam" id="1.10.510.10:FF:000571">
    <property type="entry name" value="Maternal embryonic leucine zipper kinase"/>
    <property type="match status" value="1"/>
</dbReference>
<dbReference type="PROSITE" id="PS00108">
    <property type="entry name" value="PROTEIN_KINASE_ST"/>
    <property type="match status" value="1"/>
</dbReference>
<evidence type="ECO:0000256" key="16">
    <source>
        <dbReference type="ARBA" id="ARBA00044632"/>
    </source>
</evidence>
<dbReference type="SUPFAM" id="SSF55945">
    <property type="entry name" value="TATA-box binding protein-like"/>
    <property type="match status" value="1"/>
</dbReference>
<dbReference type="InterPro" id="IPR011009">
    <property type="entry name" value="Kinase-like_dom_sf"/>
</dbReference>
<keyword evidence="15" id="KW-0326">Glycosidase</keyword>
<dbReference type="GO" id="GO:0005524">
    <property type="term" value="F:ATP binding"/>
    <property type="evidence" value="ECO:0007669"/>
    <property type="project" value="UniProtKB-UniRule"/>
</dbReference>
<evidence type="ECO:0000256" key="18">
    <source>
        <dbReference type="SAM" id="MobiDB-lite"/>
    </source>
</evidence>
<protein>
    <recommendedName>
        <fullName evidence="3">DNA-(apurinic or apyrimidinic site) lyase</fullName>
        <ecNumber evidence="3">4.2.99.18</ecNumber>
    </recommendedName>
</protein>
<keyword evidence="13" id="KW-0539">Nucleus</keyword>
<dbReference type="CDD" id="cd05117">
    <property type="entry name" value="STKc_CAMK"/>
    <property type="match status" value="1"/>
</dbReference>
<dbReference type="InterPro" id="IPR017441">
    <property type="entry name" value="Protein_kinase_ATP_BS"/>
</dbReference>
<dbReference type="SMART" id="SM00478">
    <property type="entry name" value="ENDO3c"/>
    <property type="match status" value="1"/>
</dbReference>
<dbReference type="Gene3D" id="1.10.510.10">
    <property type="entry name" value="Transferase(Phosphotransferase) domain 1"/>
    <property type="match status" value="1"/>
</dbReference>
<evidence type="ECO:0000256" key="3">
    <source>
        <dbReference type="ARBA" id="ARBA00012720"/>
    </source>
</evidence>
<evidence type="ECO:0000256" key="1">
    <source>
        <dbReference type="ARBA" id="ARBA00004123"/>
    </source>
</evidence>
<evidence type="ECO:0000256" key="5">
    <source>
        <dbReference type="ARBA" id="ARBA00022679"/>
    </source>
</evidence>
<dbReference type="SUPFAM" id="SSF56112">
    <property type="entry name" value="Protein kinase-like (PK-like)"/>
    <property type="match status" value="1"/>
</dbReference>
<dbReference type="Pfam" id="PF00730">
    <property type="entry name" value="HhH-GPD"/>
    <property type="match status" value="1"/>
</dbReference>
<dbReference type="GO" id="GO:0140078">
    <property type="term" value="F:class I DNA-(apurinic or apyrimidinic site) endonuclease activity"/>
    <property type="evidence" value="ECO:0007669"/>
    <property type="project" value="UniProtKB-EC"/>
</dbReference>
<dbReference type="GO" id="GO:0005634">
    <property type="term" value="C:nucleus"/>
    <property type="evidence" value="ECO:0007669"/>
    <property type="project" value="UniProtKB-SubCell"/>
</dbReference>
<dbReference type="Pfam" id="PF07934">
    <property type="entry name" value="OGG_N"/>
    <property type="match status" value="1"/>
</dbReference>
<dbReference type="PANTHER" id="PTHR24347">
    <property type="entry name" value="SERINE/THREONINE-PROTEIN KINASE"/>
    <property type="match status" value="1"/>
</dbReference>
<feature type="binding site" evidence="17">
    <location>
        <position position="386"/>
    </location>
    <ligand>
        <name>ATP</name>
        <dbReference type="ChEBI" id="CHEBI:30616"/>
    </ligand>
</feature>
<keyword evidence="12" id="KW-0456">Lyase</keyword>
<feature type="region of interest" description="Disordered" evidence="18">
    <location>
        <begin position="296"/>
        <end position="333"/>
    </location>
</feature>
<evidence type="ECO:0000313" key="21">
    <source>
        <dbReference type="Proteomes" id="UP000243217"/>
    </source>
</evidence>
<dbReference type="EC" id="4.2.99.18" evidence="3"/>
<evidence type="ECO:0000256" key="15">
    <source>
        <dbReference type="ARBA" id="ARBA00023295"/>
    </source>
</evidence>
<dbReference type="SMART" id="SM00220">
    <property type="entry name" value="S_TKc"/>
    <property type="match status" value="1"/>
</dbReference>
<keyword evidence="14" id="KW-0511">Multifunctional enzyme</keyword>
<evidence type="ECO:0000256" key="12">
    <source>
        <dbReference type="ARBA" id="ARBA00023239"/>
    </source>
</evidence>
<dbReference type="Proteomes" id="UP000243217">
    <property type="component" value="Unassembled WGS sequence"/>
</dbReference>
<feature type="domain" description="Protein kinase" evidence="19">
    <location>
        <begin position="349"/>
        <end position="607"/>
    </location>
</feature>
<comment type="caution">
    <text evidence="20">The sequence shown here is derived from an EMBL/GenBank/DDBJ whole genome shotgun (WGS) entry which is preliminary data.</text>
</comment>
<evidence type="ECO:0000256" key="10">
    <source>
        <dbReference type="ARBA" id="ARBA00022840"/>
    </source>
</evidence>
<dbReference type="CDD" id="cd00056">
    <property type="entry name" value="ENDO3c"/>
    <property type="match status" value="1"/>
</dbReference>
<dbReference type="Gene3D" id="3.30.200.20">
    <property type="entry name" value="Phosphorylase Kinase, domain 1"/>
    <property type="match status" value="1"/>
</dbReference>
<keyword evidence="7" id="KW-0227">DNA damage</keyword>
<evidence type="ECO:0000259" key="19">
    <source>
        <dbReference type="PROSITE" id="PS50011"/>
    </source>
</evidence>
<dbReference type="InterPro" id="IPR023170">
    <property type="entry name" value="HhH_base_excis_C"/>
</dbReference>
<dbReference type="GO" id="GO:0003684">
    <property type="term" value="F:damaged DNA binding"/>
    <property type="evidence" value="ECO:0007669"/>
    <property type="project" value="InterPro"/>
</dbReference>
<evidence type="ECO:0000256" key="9">
    <source>
        <dbReference type="ARBA" id="ARBA00022801"/>
    </source>
</evidence>
<dbReference type="OrthoDB" id="40902at2759"/>
<dbReference type="InterPro" id="IPR003265">
    <property type="entry name" value="HhH-GPD_domain"/>
</dbReference>
<evidence type="ECO:0000256" key="13">
    <source>
        <dbReference type="ARBA" id="ARBA00023242"/>
    </source>
</evidence>
<keyword evidence="4" id="KW-0723">Serine/threonine-protein kinase</keyword>
<keyword evidence="6 17" id="KW-0547">Nucleotide-binding</keyword>
<evidence type="ECO:0000313" key="20">
    <source>
        <dbReference type="EMBL" id="OQR81526.1"/>
    </source>
</evidence>
<dbReference type="InterPro" id="IPR011257">
    <property type="entry name" value="DNA_glycosylase"/>
</dbReference>
<evidence type="ECO:0000256" key="14">
    <source>
        <dbReference type="ARBA" id="ARBA00023268"/>
    </source>
</evidence>
<comment type="catalytic activity">
    <reaction evidence="16">
        <text>2'-deoxyribonucleotide-(2'-deoxyribose 5'-phosphate)-2'-deoxyribonucleotide-DNA = a 3'-end 2'-deoxyribonucleotide-(2,3-dehydro-2,3-deoxyribose 5'-phosphate)-DNA + a 5'-end 5'-phospho-2'-deoxyribonucleoside-DNA + H(+)</text>
        <dbReference type="Rhea" id="RHEA:66592"/>
        <dbReference type="Rhea" id="RHEA-COMP:13180"/>
        <dbReference type="Rhea" id="RHEA-COMP:16897"/>
        <dbReference type="Rhea" id="RHEA-COMP:17067"/>
        <dbReference type="ChEBI" id="CHEBI:15378"/>
        <dbReference type="ChEBI" id="CHEBI:136412"/>
        <dbReference type="ChEBI" id="CHEBI:157695"/>
        <dbReference type="ChEBI" id="CHEBI:167181"/>
        <dbReference type="EC" id="4.2.99.18"/>
    </reaction>
</comment>
<evidence type="ECO:0000256" key="6">
    <source>
        <dbReference type="ARBA" id="ARBA00022741"/>
    </source>
</evidence>
<dbReference type="FunFam" id="1.10.1670.10:FF:000005">
    <property type="entry name" value="N-glycosylase/DNA lyase OGG1"/>
    <property type="match status" value="1"/>
</dbReference>
<keyword evidence="8 20" id="KW-0418">Kinase</keyword>
<keyword evidence="21" id="KW-1185">Reference proteome</keyword>
<comment type="subcellular location">
    <subcellularLocation>
        <location evidence="1">Nucleus</location>
    </subcellularLocation>
</comment>
<dbReference type="STRING" id="74557.A0A1V9Y745"/>
<organism evidence="20 21">
    <name type="scientific">Thraustotheca clavata</name>
    <dbReference type="NCBI Taxonomy" id="74557"/>
    <lineage>
        <taxon>Eukaryota</taxon>
        <taxon>Sar</taxon>
        <taxon>Stramenopiles</taxon>
        <taxon>Oomycota</taxon>
        <taxon>Saprolegniomycetes</taxon>
        <taxon>Saprolegniales</taxon>
        <taxon>Achlyaceae</taxon>
        <taxon>Thraustotheca</taxon>
    </lineage>
</organism>
<gene>
    <name evidence="20" type="ORF">THRCLA_11654</name>
</gene>
<evidence type="ECO:0000256" key="7">
    <source>
        <dbReference type="ARBA" id="ARBA00022763"/>
    </source>
</evidence>